<dbReference type="AlphaFoldDB" id="A0A0A9E1X2"/>
<feature type="compositionally biased region" description="Basic residues" evidence="1">
    <location>
        <begin position="20"/>
        <end position="36"/>
    </location>
</feature>
<organism evidence="2">
    <name type="scientific">Arundo donax</name>
    <name type="common">Giant reed</name>
    <name type="synonym">Donax arundinaceus</name>
    <dbReference type="NCBI Taxonomy" id="35708"/>
    <lineage>
        <taxon>Eukaryota</taxon>
        <taxon>Viridiplantae</taxon>
        <taxon>Streptophyta</taxon>
        <taxon>Embryophyta</taxon>
        <taxon>Tracheophyta</taxon>
        <taxon>Spermatophyta</taxon>
        <taxon>Magnoliopsida</taxon>
        <taxon>Liliopsida</taxon>
        <taxon>Poales</taxon>
        <taxon>Poaceae</taxon>
        <taxon>PACMAD clade</taxon>
        <taxon>Arundinoideae</taxon>
        <taxon>Arundineae</taxon>
        <taxon>Arundo</taxon>
    </lineage>
</organism>
<protein>
    <submittedName>
        <fullName evidence="2">Uncharacterized protein</fullName>
    </submittedName>
</protein>
<accession>A0A0A9E1X2</accession>
<reference evidence="2" key="2">
    <citation type="journal article" date="2015" name="Data Brief">
        <title>Shoot transcriptome of the giant reed, Arundo donax.</title>
        <authorList>
            <person name="Barrero R.A."/>
            <person name="Guerrero F.D."/>
            <person name="Moolhuijzen P."/>
            <person name="Goolsby J.A."/>
            <person name="Tidwell J."/>
            <person name="Bellgard S.E."/>
            <person name="Bellgard M.I."/>
        </authorList>
    </citation>
    <scope>NUCLEOTIDE SEQUENCE</scope>
    <source>
        <tissue evidence="2">Shoot tissue taken approximately 20 cm above the soil surface</tissue>
    </source>
</reference>
<proteinExistence type="predicted"/>
<evidence type="ECO:0000256" key="1">
    <source>
        <dbReference type="SAM" id="MobiDB-lite"/>
    </source>
</evidence>
<dbReference type="EMBL" id="GBRH01207908">
    <property type="protein sequence ID" value="JAD89987.1"/>
    <property type="molecule type" value="Transcribed_RNA"/>
</dbReference>
<feature type="compositionally biased region" description="Polar residues" evidence="1">
    <location>
        <begin position="81"/>
        <end position="94"/>
    </location>
</feature>
<sequence length="94" mass="10897">MKFQMNLMIGDCWAPNRSFIRRQNRTRKNQTKSKKVPPRENLSTPAEWAPPDHVTVPHRPESRRPEANPTPQTPPRHRSGARTSHQSRLTSIPL</sequence>
<name>A0A0A9E1X2_ARUDO</name>
<reference evidence="2" key="1">
    <citation type="submission" date="2014-09" db="EMBL/GenBank/DDBJ databases">
        <authorList>
            <person name="Magalhaes I.L.F."/>
            <person name="Oliveira U."/>
            <person name="Santos F.R."/>
            <person name="Vidigal T.H.D.A."/>
            <person name="Brescovit A.D."/>
            <person name="Santos A.J."/>
        </authorList>
    </citation>
    <scope>NUCLEOTIDE SEQUENCE</scope>
    <source>
        <tissue evidence="2">Shoot tissue taken approximately 20 cm above the soil surface</tissue>
    </source>
</reference>
<evidence type="ECO:0000313" key="2">
    <source>
        <dbReference type="EMBL" id="JAD89987.1"/>
    </source>
</evidence>
<feature type="region of interest" description="Disordered" evidence="1">
    <location>
        <begin position="20"/>
        <end position="94"/>
    </location>
</feature>